<evidence type="ECO:0000256" key="1">
    <source>
        <dbReference type="ARBA" id="ARBA00004651"/>
    </source>
</evidence>
<evidence type="ECO:0000259" key="6">
    <source>
        <dbReference type="Pfam" id="PF00482"/>
    </source>
</evidence>
<dbReference type="EMBL" id="BAAALD010000010">
    <property type="protein sequence ID" value="GAA1075798.1"/>
    <property type="molecule type" value="Genomic_DNA"/>
</dbReference>
<comment type="caution">
    <text evidence="7">The sequence shown here is derived from an EMBL/GenBank/DDBJ whole genome shotgun (WGS) entry which is preliminary data.</text>
</comment>
<accession>A0ABN1TD09</accession>
<comment type="subcellular location">
    <subcellularLocation>
        <location evidence="1">Cell membrane</location>
        <topology evidence="1">Multi-pass membrane protein</topology>
    </subcellularLocation>
</comment>
<dbReference type="Pfam" id="PF00482">
    <property type="entry name" value="T2SSF"/>
    <property type="match status" value="1"/>
</dbReference>
<keyword evidence="8" id="KW-1185">Reference proteome</keyword>
<organism evidence="7 8">
    <name type="scientific">Kitasatospora arboriphila</name>
    <dbReference type="NCBI Taxonomy" id="258052"/>
    <lineage>
        <taxon>Bacteria</taxon>
        <taxon>Bacillati</taxon>
        <taxon>Actinomycetota</taxon>
        <taxon>Actinomycetes</taxon>
        <taxon>Kitasatosporales</taxon>
        <taxon>Streptomycetaceae</taxon>
        <taxon>Kitasatospora</taxon>
    </lineage>
</organism>
<reference evidence="7 8" key="1">
    <citation type="journal article" date="2019" name="Int. J. Syst. Evol. Microbiol.">
        <title>The Global Catalogue of Microorganisms (GCM) 10K type strain sequencing project: providing services to taxonomists for standard genome sequencing and annotation.</title>
        <authorList>
            <consortium name="The Broad Institute Genomics Platform"/>
            <consortium name="The Broad Institute Genome Sequencing Center for Infectious Disease"/>
            <person name="Wu L."/>
            <person name="Ma J."/>
        </authorList>
    </citation>
    <scope>NUCLEOTIDE SEQUENCE [LARGE SCALE GENOMIC DNA]</scope>
    <source>
        <strain evidence="7 8">JCM 13002</strain>
    </source>
</reference>
<evidence type="ECO:0000256" key="2">
    <source>
        <dbReference type="ARBA" id="ARBA00022475"/>
    </source>
</evidence>
<gene>
    <name evidence="7" type="ORF">GCM10009663_16260</name>
</gene>
<dbReference type="InterPro" id="IPR018076">
    <property type="entry name" value="T2SS_GspF_dom"/>
</dbReference>
<keyword evidence="5" id="KW-0472">Membrane</keyword>
<evidence type="ECO:0000313" key="8">
    <source>
        <dbReference type="Proteomes" id="UP001499987"/>
    </source>
</evidence>
<evidence type="ECO:0000313" key="7">
    <source>
        <dbReference type="EMBL" id="GAA1075798.1"/>
    </source>
</evidence>
<keyword evidence="3" id="KW-0812">Transmembrane</keyword>
<keyword evidence="4" id="KW-1133">Transmembrane helix</keyword>
<proteinExistence type="predicted"/>
<evidence type="ECO:0000256" key="3">
    <source>
        <dbReference type="ARBA" id="ARBA00022692"/>
    </source>
</evidence>
<sequence>MPLAVGLGTAAAVGGAVGLVAGAGAAAAAYRWLPRPVPAAARRAVAEEERLLRQLPLTAELLAACLGSASSPGPAAAAVAAGLDSPMRDRLAATAAQLALGAPPEVCWEQLGATSPALAPLARCMVRTSRSGTPPAAALSGLAQAQRAAAARAAHARVRRAGVLATAPLGLCFLPAFVLIGIAPVVMGLAALFAQRI</sequence>
<dbReference type="PANTHER" id="PTHR35007:SF3">
    <property type="entry name" value="POSSIBLE CONSERVED ALANINE RICH MEMBRANE PROTEIN"/>
    <property type="match status" value="1"/>
</dbReference>
<name>A0ABN1TD09_9ACTN</name>
<evidence type="ECO:0000256" key="4">
    <source>
        <dbReference type="ARBA" id="ARBA00022989"/>
    </source>
</evidence>
<protein>
    <recommendedName>
        <fullName evidence="6">Type II secretion system protein GspF domain-containing protein</fullName>
    </recommendedName>
</protein>
<dbReference type="PANTHER" id="PTHR35007">
    <property type="entry name" value="INTEGRAL MEMBRANE PROTEIN-RELATED"/>
    <property type="match status" value="1"/>
</dbReference>
<keyword evidence="2" id="KW-1003">Cell membrane</keyword>
<evidence type="ECO:0000256" key="5">
    <source>
        <dbReference type="ARBA" id="ARBA00023136"/>
    </source>
</evidence>
<feature type="domain" description="Type II secretion system protein GspF" evidence="6">
    <location>
        <begin position="60"/>
        <end position="182"/>
    </location>
</feature>
<dbReference type="Proteomes" id="UP001499987">
    <property type="component" value="Unassembled WGS sequence"/>
</dbReference>